<dbReference type="InterPro" id="IPR005311">
    <property type="entry name" value="PBP_dimer"/>
</dbReference>
<dbReference type="GO" id="GO:0005886">
    <property type="term" value="C:plasma membrane"/>
    <property type="evidence" value="ECO:0007669"/>
    <property type="project" value="TreeGrafter"/>
</dbReference>
<dbReference type="AlphaFoldDB" id="A0A6J5Z715"/>
<dbReference type="EMBL" id="CAESAO010000013">
    <property type="protein sequence ID" value="CAB4337316.1"/>
    <property type="molecule type" value="Genomic_DNA"/>
</dbReference>
<evidence type="ECO:0000259" key="3">
    <source>
        <dbReference type="Pfam" id="PF00905"/>
    </source>
</evidence>
<organism evidence="5">
    <name type="scientific">freshwater metagenome</name>
    <dbReference type="NCBI Taxonomy" id="449393"/>
    <lineage>
        <taxon>unclassified sequences</taxon>
        <taxon>metagenomes</taxon>
        <taxon>ecological metagenomes</taxon>
    </lineage>
</organism>
<dbReference type="InterPro" id="IPR001460">
    <property type="entry name" value="PCN-bd_Tpept"/>
</dbReference>
<dbReference type="Gene3D" id="3.40.710.10">
    <property type="entry name" value="DD-peptidase/beta-lactamase superfamily"/>
    <property type="match status" value="1"/>
</dbReference>
<evidence type="ECO:0000256" key="2">
    <source>
        <dbReference type="ARBA" id="ARBA00023136"/>
    </source>
</evidence>
<dbReference type="InterPro" id="IPR050515">
    <property type="entry name" value="Beta-lactam/transpept"/>
</dbReference>
<evidence type="ECO:0000256" key="1">
    <source>
        <dbReference type="ARBA" id="ARBA00004370"/>
    </source>
</evidence>
<gene>
    <name evidence="5" type="ORF">UFOPK3522_00287</name>
</gene>
<comment type="subcellular location">
    <subcellularLocation>
        <location evidence="1">Membrane</location>
    </subcellularLocation>
</comment>
<dbReference type="GO" id="GO:0008658">
    <property type="term" value="F:penicillin binding"/>
    <property type="evidence" value="ECO:0007669"/>
    <property type="project" value="InterPro"/>
</dbReference>
<dbReference type="Gene3D" id="3.30.450.330">
    <property type="match status" value="1"/>
</dbReference>
<dbReference type="GO" id="GO:0071555">
    <property type="term" value="P:cell wall organization"/>
    <property type="evidence" value="ECO:0007669"/>
    <property type="project" value="TreeGrafter"/>
</dbReference>
<dbReference type="PANTHER" id="PTHR30627">
    <property type="entry name" value="PEPTIDOGLYCAN D,D-TRANSPEPTIDASE"/>
    <property type="match status" value="1"/>
</dbReference>
<name>A0A6J5Z715_9ZZZZ</name>
<sequence>MPLIERRIGLLFASFLVLLSIAGLRVFYLGLVKGSGLSTAATAQQVAVTKLPAERGTITDRSGVPLAASIPADDISATPYLIKDPVAAANRIAPLIGVPADKLVSDLARRDTGFVYLARHVPAGQADKIRALKINGIDFAPGALRTYPRGALAAQVLGVVGVDGNGLFGLEYAHDKVLRGQDGEQRRVLDGGRQAIETRDIKRSVPGGAMALALDAEIQQKTEDVLQGIADEYHPKGATAIVTNPKTGAVLAMANWPKVDANDPGSAPPEAVQNRALGMTFEPGSTFKAFTVAAALEDGTVEPTTSFNLAPSIQVADRVINESHERGWVTLDTAGILAQSSNVGAITIGQRLGAKRFSEWVDRFGFGHPTGVDLPGEERGLITPLAEYSGSSMGNMPIGQGQLVTPMQMMSAYGAIANGGKLIKPHVVDSVNGKATTANGAGESIISAETAASVRKMLTGVFQPGGTASEVSIPGYELAGKTGTANKIDPTTGKYSESAYVASFVGMAPAANPELLVSVIVDEPQGDIYGGSVAAPAFGQIASFALPYLRIAPK</sequence>
<accession>A0A6J5Z715</accession>
<dbReference type="SUPFAM" id="SSF56601">
    <property type="entry name" value="beta-lactamase/transpeptidase-like"/>
    <property type="match status" value="1"/>
</dbReference>
<feature type="domain" description="Penicillin-binding protein dimerisation" evidence="4">
    <location>
        <begin position="51"/>
        <end position="192"/>
    </location>
</feature>
<dbReference type="SUPFAM" id="SSF56519">
    <property type="entry name" value="Penicillin binding protein dimerisation domain"/>
    <property type="match status" value="1"/>
</dbReference>
<proteinExistence type="predicted"/>
<keyword evidence="2" id="KW-0472">Membrane</keyword>
<dbReference type="InterPro" id="IPR036138">
    <property type="entry name" value="PBP_dimer_sf"/>
</dbReference>
<reference evidence="5" key="1">
    <citation type="submission" date="2020-05" db="EMBL/GenBank/DDBJ databases">
        <authorList>
            <person name="Chiriac C."/>
            <person name="Salcher M."/>
            <person name="Ghai R."/>
            <person name="Kavagutti S V."/>
        </authorList>
    </citation>
    <scope>NUCLEOTIDE SEQUENCE</scope>
</reference>
<dbReference type="Pfam" id="PF03717">
    <property type="entry name" value="PBP_dimer"/>
    <property type="match status" value="1"/>
</dbReference>
<evidence type="ECO:0000259" key="4">
    <source>
        <dbReference type="Pfam" id="PF03717"/>
    </source>
</evidence>
<dbReference type="PANTHER" id="PTHR30627:SF1">
    <property type="entry name" value="PEPTIDOGLYCAN D,D-TRANSPEPTIDASE FTSI"/>
    <property type="match status" value="1"/>
</dbReference>
<protein>
    <submittedName>
        <fullName evidence="5">Unannotated protein</fullName>
    </submittedName>
</protein>
<evidence type="ECO:0000313" key="5">
    <source>
        <dbReference type="EMBL" id="CAB4337316.1"/>
    </source>
</evidence>
<feature type="domain" description="Penicillin-binding protein transpeptidase" evidence="3">
    <location>
        <begin position="239"/>
        <end position="541"/>
    </location>
</feature>
<dbReference type="Pfam" id="PF00905">
    <property type="entry name" value="Transpeptidase"/>
    <property type="match status" value="1"/>
</dbReference>
<dbReference type="InterPro" id="IPR012338">
    <property type="entry name" value="Beta-lactam/transpept-like"/>
</dbReference>
<dbReference type="Gene3D" id="3.90.1310.10">
    <property type="entry name" value="Penicillin-binding protein 2a (Domain 2)"/>
    <property type="match status" value="1"/>
</dbReference>